<comment type="caution">
    <text evidence="1">The sequence shown here is derived from an EMBL/GenBank/DDBJ whole genome shotgun (WGS) entry which is preliminary data.</text>
</comment>
<dbReference type="EMBL" id="JBHFPV010000006">
    <property type="protein sequence ID" value="MFH6604970.1"/>
    <property type="molecule type" value="Genomic_DNA"/>
</dbReference>
<name>A0ACC7LP09_9FLAO</name>
<protein>
    <submittedName>
        <fullName evidence="1">OmpA family protein</fullName>
    </submittedName>
</protein>
<dbReference type="Proteomes" id="UP001595191">
    <property type="component" value="Unassembled WGS sequence"/>
</dbReference>
<keyword evidence="2" id="KW-1185">Reference proteome</keyword>
<evidence type="ECO:0000313" key="1">
    <source>
        <dbReference type="EMBL" id="MFH6604970.1"/>
    </source>
</evidence>
<accession>A0ACC7LP09</accession>
<proteinExistence type="predicted"/>
<evidence type="ECO:0000313" key="2">
    <source>
        <dbReference type="Proteomes" id="UP001595191"/>
    </source>
</evidence>
<organism evidence="1 2">
    <name type="scientific">Meishania litoralis</name>
    <dbReference type="NCBI Taxonomy" id="3434685"/>
    <lineage>
        <taxon>Bacteria</taxon>
        <taxon>Pseudomonadati</taxon>
        <taxon>Bacteroidota</taxon>
        <taxon>Flavobacteriia</taxon>
        <taxon>Flavobacteriales</taxon>
        <taxon>Flavobacteriaceae</taxon>
        <taxon>Meishania</taxon>
    </lineage>
</organism>
<sequence length="391" mass="44019">MKNYTLLAFAFVIIVVNSTFSQEDLQLTSKDSIVKSSWILGLGFNAVDDSGDVFNDLFAIDSQWNMVPYPSRLSIGRYFKNGLGLEAIGTINKYKEGNLIDGTIINEDINYFGLDARLTYDLNKIIGETSWFDPYIGVGFGYTDANKKGRSTYNAIVGFRTWFSDRWGIDLSSSGKWGLGEGVTNHIQHAAGVVYQFGIEKELSKKGEEKLAMMEALEKEKQRVQDSIATVDRAREEAILAERLAKEKESARLAALEKAKIDEEMAKRRAIEEKINALGYVYFKFNSSYLTPRSETVLDGLSVILDENPSLQLEIASHADSRGTAEYNEWLSERRVNRTKTYLVGKGIDPTRLTTKAFGEKHLLNECSDGVKCSEDKHRVNRRSEFTVSKI</sequence>
<gene>
    <name evidence="1" type="ORF">ACEZ3G_15900</name>
</gene>
<reference evidence="1" key="1">
    <citation type="submission" date="2024-09" db="EMBL/GenBank/DDBJ databases">
        <authorList>
            <person name="Liu J."/>
        </authorList>
    </citation>
    <scope>NUCLEOTIDE SEQUENCE</scope>
    <source>
        <strain evidence="1">NBU2967</strain>
    </source>
</reference>